<dbReference type="Pfam" id="PF13249">
    <property type="entry name" value="SQHop_cyclase_N"/>
    <property type="match status" value="1"/>
</dbReference>
<dbReference type="Pfam" id="PF13243">
    <property type="entry name" value="SQHop_cyclase_C"/>
    <property type="match status" value="1"/>
</dbReference>
<dbReference type="PANTHER" id="PTHR11764:SF20">
    <property type="entry name" value="LANOSTEROL SYNTHASE"/>
    <property type="match status" value="1"/>
</dbReference>
<evidence type="ECO:0000256" key="2">
    <source>
        <dbReference type="ARBA" id="ARBA00009755"/>
    </source>
</evidence>
<dbReference type="InterPro" id="IPR032697">
    <property type="entry name" value="SQ_cyclase_N"/>
</dbReference>
<dbReference type="OrthoDB" id="9758578at2"/>
<dbReference type="InterPro" id="IPR032696">
    <property type="entry name" value="SQ_cyclase_C"/>
</dbReference>
<organism evidence="7 8">
    <name type="scientific">Metabacillus sediminilitoris</name>
    <dbReference type="NCBI Taxonomy" id="2567941"/>
    <lineage>
        <taxon>Bacteria</taxon>
        <taxon>Bacillati</taxon>
        <taxon>Bacillota</taxon>
        <taxon>Bacilli</taxon>
        <taxon>Bacillales</taxon>
        <taxon>Bacillaceae</taxon>
        <taxon>Metabacillus</taxon>
    </lineage>
</organism>
<dbReference type="UniPathway" id="UPA00337"/>
<keyword evidence="8" id="KW-1185">Reference proteome</keyword>
<comment type="pathway">
    <text evidence="1">Secondary metabolite biosynthesis; hopanoid biosynthesis.</text>
</comment>
<dbReference type="GO" id="GO:0016104">
    <property type="term" value="P:triterpenoid biosynthetic process"/>
    <property type="evidence" value="ECO:0007669"/>
    <property type="project" value="InterPro"/>
</dbReference>
<dbReference type="PANTHER" id="PTHR11764">
    <property type="entry name" value="TERPENE CYCLASE/MUTASE FAMILY MEMBER"/>
    <property type="match status" value="1"/>
</dbReference>
<dbReference type="EMBL" id="SSNT01000009">
    <property type="protein sequence ID" value="THF79424.1"/>
    <property type="molecule type" value="Genomic_DNA"/>
</dbReference>
<gene>
    <name evidence="7" type="primary">shc</name>
    <name evidence="7" type="ORF">E6W99_12745</name>
</gene>
<accession>A0A4S4BW78</accession>
<dbReference type="EC" id="5.4.99.17" evidence="7"/>
<dbReference type="GO" id="GO:0051007">
    <property type="term" value="F:squalene-hopene cyclase activity"/>
    <property type="evidence" value="ECO:0007669"/>
    <property type="project" value="UniProtKB-EC"/>
</dbReference>
<dbReference type="NCBIfam" id="TIGR01787">
    <property type="entry name" value="squalene_cyclas"/>
    <property type="match status" value="1"/>
</dbReference>
<dbReference type="PROSITE" id="PS01074">
    <property type="entry name" value="TERPENE_SYNTHASES"/>
    <property type="match status" value="1"/>
</dbReference>
<evidence type="ECO:0000313" key="7">
    <source>
        <dbReference type="EMBL" id="THF79424.1"/>
    </source>
</evidence>
<dbReference type="InterPro" id="IPR006400">
    <property type="entry name" value="Hopene-cyclase"/>
</dbReference>
<dbReference type="GO" id="GO:0005811">
    <property type="term" value="C:lipid droplet"/>
    <property type="evidence" value="ECO:0007669"/>
    <property type="project" value="InterPro"/>
</dbReference>
<dbReference type="InterPro" id="IPR018333">
    <property type="entry name" value="Squalene_cyclase"/>
</dbReference>
<dbReference type="NCBIfam" id="TIGR01507">
    <property type="entry name" value="hopene_cyclase"/>
    <property type="match status" value="1"/>
</dbReference>
<keyword evidence="3" id="KW-0677">Repeat</keyword>
<dbReference type="Proteomes" id="UP000310334">
    <property type="component" value="Unassembled WGS sequence"/>
</dbReference>
<name>A0A4S4BW78_9BACI</name>
<protein>
    <submittedName>
        <fullName evidence="7">Squalene--hopene cyclase</fullName>
        <ecNumber evidence="7">5.4.99.17</ecNumber>
    </submittedName>
</protein>
<evidence type="ECO:0000259" key="5">
    <source>
        <dbReference type="Pfam" id="PF13243"/>
    </source>
</evidence>
<dbReference type="Gene3D" id="1.50.10.20">
    <property type="match status" value="2"/>
</dbReference>
<sequence>MKYKIETEINRLVNILIKEQEPNGSWTYPFETGITTDCYMIILLRTLEINDEDFIQSLVDRIISKQDENGSWKLFYDEEEGNLTATVEAYYALLYSGYCTKTDSNMRLARNFIINNGGLKEINMFTKVMLALTGQYKWPEHFPIPVEIVLLPLSFPVNFFDFSVYARVNFIPIVIAADYKFSMQTKRTPDLSELFLQRGDDDWEKEINEWRSFLSTIHIGIKSLIGLPHELHRIALNHAEQYMLQRIESDGTFYSYFSSTFLMIFALMAHGYSKQHPIITKAIKGLKSNQTRIDDHLHIQYTKATVWNTALISYSLQEAGISSSSETIKKAQQYLISKQHYLYSDWAIHNQHALPGGWGFADINTMHPDIDDTTASLRAIRSLILSNPVYRQAWDRANHWIISMQNDDGGWAAFEKNVNKSFLSWLPVEGGTAMILDPSTADLTGRTLEYFGNFTRLNKNHPFIKRGIEWLLRNQEKDGSWYGRWGICYIYGTWAAITGLVAVNTRNDHPAIQKAIRWLYRIQNPNGGWGESCKSDIHKKYISLNESTRTHTAWALDTLISAENEETVEINRGITYLLESSHKNDWTTTYPKGQGLPNGFYMHYHSYEYLFPLLALSHYKNKFFK</sequence>
<feature type="domain" description="Squalene cyclase C-terminal" evidence="5">
    <location>
        <begin position="305"/>
        <end position="621"/>
    </location>
</feature>
<reference evidence="7 8" key="1">
    <citation type="submission" date="2019-04" db="EMBL/GenBank/DDBJ databases">
        <title>Bacillus sediminilitoris sp. nov., isolated from a tidal flat sediment on the East China Sea.</title>
        <authorList>
            <person name="Wei Y."/>
            <person name="Mao H."/>
            <person name="Fang J."/>
        </authorList>
    </citation>
    <scope>NUCLEOTIDE SEQUENCE [LARGE SCALE GENOMIC DNA]</scope>
    <source>
        <strain evidence="7 8">DSL-17</strain>
    </source>
</reference>
<dbReference type="SUPFAM" id="SSF48239">
    <property type="entry name" value="Terpenoid cyclases/Protein prenyltransferases"/>
    <property type="match status" value="2"/>
</dbReference>
<keyword evidence="4 7" id="KW-0413">Isomerase</keyword>
<comment type="caution">
    <text evidence="7">The sequence shown here is derived from an EMBL/GenBank/DDBJ whole genome shotgun (WGS) entry which is preliminary data.</text>
</comment>
<evidence type="ECO:0000259" key="6">
    <source>
        <dbReference type="Pfam" id="PF13249"/>
    </source>
</evidence>
<dbReference type="InterPro" id="IPR002365">
    <property type="entry name" value="Terpene_synthase_CS"/>
</dbReference>
<evidence type="ECO:0000256" key="4">
    <source>
        <dbReference type="ARBA" id="ARBA00023235"/>
    </source>
</evidence>
<evidence type="ECO:0000256" key="1">
    <source>
        <dbReference type="ARBA" id="ARBA00004999"/>
    </source>
</evidence>
<proteinExistence type="inferred from homology"/>
<dbReference type="AlphaFoldDB" id="A0A4S4BW78"/>
<dbReference type="InterPro" id="IPR008930">
    <property type="entry name" value="Terpenoid_cyclase/PrenylTrfase"/>
</dbReference>
<feature type="domain" description="Squalene cyclase N-terminal" evidence="6">
    <location>
        <begin position="9"/>
        <end position="288"/>
    </location>
</feature>
<evidence type="ECO:0000256" key="3">
    <source>
        <dbReference type="ARBA" id="ARBA00022737"/>
    </source>
</evidence>
<evidence type="ECO:0000313" key="8">
    <source>
        <dbReference type="Proteomes" id="UP000310334"/>
    </source>
</evidence>
<dbReference type="SFLD" id="SFLDG01016">
    <property type="entry name" value="Prenyltransferase_Like_2"/>
    <property type="match status" value="1"/>
</dbReference>
<comment type="similarity">
    <text evidence="2">Belongs to the terpene cyclase/mutase family.</text>
</comment>